<keyword evidence="1" id="KW-0540">Nuclease</keyword>
<dbReference type="GO" id="GO:0004519">
    <property type="term" value="F:endonuclease activity"/>
    <property type="evidence" value="ECO:0007669"/>
    <property type="project" value="UniProtKB-KW"/>
</dbReference>
<evidence type="ECO:0000256" key="6">
    <source>
        <dbReference type="ARBA" id="ARBA00022908"/>
    </source>
</evidence>
<dbReference type="GO" id="GO:0046872">
    <property type="term" value="F:metal ion binding"/>
    <property type="evidence" value="ECO:0007669"/>
    <property type="project" value="UniProtKB-KW"/>
</dbReference>
<keyword evidence="8" id="KW-0548">Nucleotidyltransferase</keyword>
<dbReference type="EMBL" id="BGPR01015345">
    <property type="protein sequence ID" value="GBN68869.1"/>
    <property type="molecule type" value="Genomic_DNA"/>
</dbReference>
<keyword evidence="8" id="KW-0808">Transferase</keyword>
<organism evidence="11 12">
    <name type="scientific">Araneus ventricosus</name>
    <name type="common">Orbweaver spider</name>
    <name type="synonym">Epeira ventricosa</name>
    <dbReference type="NCBI Taxonomy" id="182803"/>
    <lineage>
        <taxon>Eukaryota</taxon>
        <taxon>Metazoa</taxon>
        <taxon>Ecdysozoa</taxon>
        <taxon>Arthropoda</taxon>
        <taxon>Chelicerata</taxon>
        <taxon>Arachnida</taxon>
        <taxon>Araneae</taxon>
        <taxon>Araneomorphae</taxon>
        <taxon>Entelegynae</taxon>
        <taxon>Araneoidea</taxon>
        <taxon>Araneidae</taxon>
        <taxon>Araneus</taxon>
    </lineage>
</organism>
<keyword evidence="9" id="KW-0233">DNA recombination</keyword>
<dbReference type="GO" id="GO:0006310">
    <property type="term" value="P:DNA recombination"/>
    <property type="evidence" value="ECO:0007669"/>
    <property type="project" value="UniProtKB-KW"/>
</dbReference>
<dbReference type="Pfam" id="PF13976">
    <property type="entry name" value="gag_pre-integrs"/>
    <property type="match status" value="1"/>
</dbReference>
<evidence type="ECO:0000256" key="2">
    <source>
        <dbReference type="ARBA" id="ARBA00022723"/>
    </source>
</evidence>
<name>A0A4Y2R0F0_ARAVE</name>
<dbReference type="PANTHER" id="PTHR42648:SF11">
    <property type="entry name" value="TRANSPOSON TY4-P GAG-POL POLYPROTEIN"/>
    <property type="match status" value="1"/>
</dbReference>
<keyword evidence="12" id="KW-1185">Reference proteome</keyword>
<dbReference type="PANTHER" id="PTHR42648">
    <property type="entry name" value="TRANSPOSASE, PUTATIVE-RELATED"/>
    <property type="match status" value="1"/>
</dbReference>
<evidence type="ECO:0000259" key="10">
    <source>
        <dbReference type="Pfam" id="PF13976"/>
    </source>
</evidence>
<feature type="domain" description="GAG-pre-integrase" evidence="10">
    <location>
        <begin position="8"/>
        <end position="62"/>
    </location>
</feature>
<evidence type="ECO:0000256" key="5">
    <source>
        <dbReference type="ARBA" id="ARBA00022842"/>
    </source>
</evidence>
<dbReference type="GO" id="GO:0003964">
    <property type="term" value="F:RNA-directed DNA polymerase activity"/>
    <property type="evidence" value="ECO:0007669"/>
    <property type="project" value="UniProtKB-KW"/>
</dbReference>
<dbReference type="InterPro" id="IPR039537">
    <property type="entry name" value="Retrotran_Ty1/copia-like"/>
</dbReference>
<sequence length="119" mass="13604">MRVICSEVPAVVCVASADQSLQLWHERLCHQNKTYVKEFLGQRGIEVCESEVSCEGCLYGKQQRERFHERPSRPIVIGVLIHTDVCGPMQEKSIGGSRYFVCFKDDFSRFRSLLHGVQV</sequence>
<keyword evidence="2" id="KW-0479">Metal-binding</keyword>
<keyword evidence="5" id="KW-0460">Magnesium</keyword>
<protein>
    <recommendedName>
        <fullName evidence="10">GAG-pre-integrase domain-containing protein</fullName>
    </recommendedName>
</protein>
<evidence type="ECO:0000256" key="3">
    <source>
        <dbReference type="ARBA" id="ARBA00022759"/>
    </source>
</evidence>
<evidence type="ECO:0000313" key="11">
    <source>
        <dbReference type="EMBL" id="GBN68869.1"/>
    </source>
</evidence>
<evidence type="ECO:0000313" key="12">
    <source>
        <dbReference type="Proteomes" id="UP000499080"/>
    </source>
</evidence>
<dbReference type="InterPro" id="IPR025724">
    <property type="entry name" value="GAG-pre-integrase_dom"/>
</dbReference>
<dbReference type="AlphaFoldDB" id="A0A4Y2R0F0"/>
<dbReference type="GO" id="GO:0015074">
    <property type="term" value="P:DNA integration"/>
    <property type="evidence" value="ECO:0007669"/>
    <property type="project" value="UniProtKB-KW"/>
</dbReference>
<proteinExistence type="predicted"/>
<gene>
    <name evidence="11" type="ORF">AVEN_90125_1</name>
</gene>
<keyword evidence="7" id="KW-0695">RNA-directed DNA polymerase</keyword>
<keyword evidence="6" id="KW-0229">DNA integration</keyword>
<evidence type="ECO:0000256" key="7">
    <source>
        <dbReference type="ARBA" id="ARBA00022918"/>
    </source>
</evidence>
<dbReference type="GO" id="GO:0016787">
    <property type="term" value="F:hydrolase activity"/>
    <property type="evidence" value="ECO:0007669"/>
    <property type="project" value="UniProtKB-KW"/>
</dbReference>
<evidence type="ECO:0000256" key="9">
    <source>
        <dbReference type="ARBA" id="ARBA00023172"/>
    </source>
</evidence>
<comment type="caution">
    <text evidence="11">The sequence shown here is derived from an EMBL/GenBank/DDBJ whole genome shotgun (WGS) entry which is preliminary data.</text>
</comment>
<evidence type="ECO:0000256" key="8">
    <source>
        <dbReference type="ARBA" id="ARBA00022932"/>
    </source>
</evidence>
<evidence type="ECO:0000256" key="4">
    <source>
        <dbReference type="ARBA" id="ARBA00022801"/>
    </source>
</evidence>
<dbReference type="OrthoDB" id="413361at2759"/>
<keyword evidence="8" id="KW-0239">DNA-directed DNA polymerase</keyword>
<accession>A0A4Y2R0F0</accession>
<keyword evidence="4" id="KW-0378">Hydrolase</keyword>
<reference evidence="11 12" key="1">
    <citation type="journal article" date="2019" name="Sci. Rep.">
        <title>Orb-weaving spider Araneus ventricosus genome elucidates the spidroin gene catalogue.</title>
        <authorList>
            <person name="Kono N."/>
            <person name="Nakamura H."/>
            <person name="Ohtoshi R."/>
            <person name="Moran D.A.P."/>
            <person name="Shinohara A."/>
            <person name="Yoshida Y."/>
            <person name="Fujiwara M."/>
            <person name="Mori M."/>
            <person name="Tomita M."/>
            <person name="Arakawa K."/>
        </authorList>
    </citation>
    <scope>NUCLEOTIDE SEQUENCE [LARGE SCALE GENOMIC DNA]</scope>
</reference>
<evidence type="ECO:0000256" key="1">
    <source>
        <dbReference type="ARBA" id="ARBA00022722"/>
    </source>
</evidence>
<dbReference type="GO" id="GO:0003887">
    <property type="term" value="F:DNA-directed DNA polymerase activity"/>
    <property type="evidence" value="ECO:0007669"/>
    <property type="project" value="UniProtKB-KW"/>
</dbReference>
<keyword evidence="3" id="KW-0255">Endonuclease</keyword>
<dbReference type="Proteomes" id="UP000499080">
    <property type="component" value="Unassembled WGS sequence"/>
</dbReference>